<organism evidence="3">
    <name type="scientific">Cacopsylla melanoneura</name>
    <dbReference type="NCBI Taxonomy" id="428564"/>
    <lineage>
        <taxon>Eukaryota</taxon>
        <taxon>Metazoa</taxon>
        <taxon>Ecdysozoa</taxon>
        <taxon>Arthropoda</taxon>
        <taxon>Hexapoda</taxon>
        <taxon>Insecta</taxon>
        <taxon>Pterygota</taxon>
        <taxon>Neoptera</taxon>
        <taxon>Paraneoptera</taxon>
        <taxon>Hemiptera</taxon>
        <taxon>Sternorrhyncha</taxon>
        <taxon>Psylloidea</taxon>
        <taxon>Psyllidae</taxon>
        <taxon>Psyllinae</taxon>
        <taxon>Cacopsylla</taxon>
    </lineage>
</organism>
<dbReference type="GO" id="GO:0007165">
    <property type="term" value="P:signal transduction"/>
    <property type="evidence" value="ECO:0007669"/>
    <property type="project" value="TreeGrafter"/>
</dbReference>
<feature type="domain" description="Protein kinase" evidence="2">
    <location>
        <begin position="1"/>
        <end position="220"/>
    </location>
</feature>
<keyword evidence="3" id="KW-0808">Transferase</keyword>
<dbReference type="EMBL" id="HBUF01050749">
    <property type="protein sequence ID" value="CAG6621689.1"/>
    <property type="molecule type" value="Transcribed_RNA"/>
</dbReference>
<evidence type="ECO:0000259" key="2">
    <source>
        <dbReference type="PROSITE" id="PS50011"/>
    </source>
</evidence>
<feature type="compositionally biased region" description="Low complexity" evidence="1">
    <location>
        <begin position="354"/>
        <end position="369"/>
    </location>
</feature>
<feature type="region of interest" description="Disordered" evidence="1">
    <location>
        <begin position="296"/>
        <end position="375"/>
    </location>
</feature>
<dbReference type="InterPro" id="IPR050167">
    <property type="entry name" value="Ser_Thr_protein_kinase"/>
</dbReference>
<reference evidence="3" key="1">
    <citation type="submission" date="2021-05" db="EMBL/GenBank/DDBJ databases">
        <authorList>
            <person name="Alioto T."/>
            <person name="Alioto T."/>
            <person name="Gomez Garrido J."/>
        </authorList>
    </citation>
    <scope>NUCLEOTIDE SEQUENCE</scope>
</reference>
<evidence type="ECO:0000256" key="1">
    <source>
        <dbReference type="SAM" id="MobiDB-lite"/>
    </source>
</evidence>
<dbReference type="Pfam" id="PF07714">
    <property type="entry name" value="PK_Tyr_Ser-Thr"/>
    <property type="match status" value="1"/>
</dbReference>
<dbReference type="PROSITE" id="PS50011">
    <property type="entry name" value="PROTEIN_KINASE_DOM"/>
    <property type="match status" value="1"/>
</dbReference>
<proteinExistence type="predicted"/>
<feature type="compositionally biased region" description="Polar residues" evidence="1">
    <location>
        <begin position="296"/>
        <end position="312"/>
    </location>
</feature>
<dbReference type="GO" id="GO:0004672">
    <property type="term" value="F:protein kinase activity"/>
    <property type="evidence" value="ECO:0007669"/>
    <property type="project" value="InterPro"/>
</dbReference>
<accession>A0A8D8M3S6</accession>
<dbReference type="PANTHER" id="PTHR23257">
    <property type="entry name" value="SERINE-THREONINE PROTEIN KINASE"/>
    <property type="match status" value="1"/>
</dbReference>
<dbReference type="SUPFAM" id="SSF56112">
    <property type="entry name" value="Protein kinase-like (PK-like)"/>
    <property type="match status" value="1"/>
</dbReference>
<dbReference type="AlphaFoldDB" id="A0A8D8M3S6"/>
<name>A0A8D8M3S6_9HEMI</name>
<feature type="compositionally biased region" description="Low complexity" evidence="1">
    <location>
        <begin position="319"/>
        <end position="333"/>
    </location>
</feature>
<evidence type="ECO:0000313" key="3">
    <source>
        <dbReference type="EMBL" id="CAG6621689.1"/>
    </source>
</evidence>
<dbReference type="GO" id="GO:0005524">
    <property type="term" value="F:ATP binding"/>
    <property type="evidence" value="ECO:0007669"/>
    <property type="project" value="InterPro"/>
</dbReference>
<dbReference type="GO" id="GO:0005737">
    <property type="term" value="C:cytoplasm"/>
    <property type="evidence" value="ECO:0007669"/>
    <property type="project" value="TreeGrafter"/>
</dbReference>
<dbReference type="InterPro" id="IPR001245">
    <property type="entry name" value="Ser-Thr/Tyr_kinase_cat_dom"/>
</dbReference>
<keyword evidence="3" id="KW-0418">Kinase</keyword>
<protein>
    <submittedName>
        <fullName evidence="3">PX domain-containing protein kinase-like protein</fullName>
    </submittedName>
</protein>
<dbReference type="InterPro" id="IPR011009">
    <property type="entry name" value="Kinase-like_dom_sf"/>
</dbReference>
<dbReference type="Gene3D" id="1.10.510.10">
    <property type="entry name" value="Transferase(Phosphotransferase) domain 1"/>
    <property type="match status" value="1"/>
</dbReference>
<dbReference type="InterPro" id="IPR000719">
    <property type="entry name" value="Prot_kinase_dom"/>
</dbReference>
<sequence length="388" mass="42672">MSCVVQMLTSLQHPCIAPILLFHSTDLGCVKVQSLAARGSLRDVLHASKQQSSDACALLSRESIVNISLQILRGLQFLHSKGLCHGHLHTGNILISPSGNIQLSDVDNYPLGLSSFYRPHFIHHRAVCSTLETIDVFCFGLVLWELCKRGSNNDISCSKNRSHSCDATCTDPSSYCDILPSVLPDYLDLDLRALLESILSPRALQSSLPSVQVLLNQALFQGYVLPDYNNNNNSNRTSIKLSSSMKKYLSHMREKTLTRLAVDHKQFRHEKRLYRMESMIRADSDVSQYVIERSPSLCNTRTSEPTPPSLSHASPAEHTPTSLSFSSQPSTPSGGVSERTPLNQPSPMSESEHTPQSSSSAHSDSVSQSLPPVGMNRGALLSSIQCFQ</sequence>